<dbReference type="InterPro" id="IPR019606">
    <property type="entry name" value="GerMN"/>
</dbReference>
<evidence type="ECO:0000259" key="5">
    <source>
        <dbReference type="Pfam" id="PF25976"/>
    </source>
</evidence>
<protein>
    <submittedName>
        <fullName evidence="6">LpqB family beta-propeller domain-containing protein</fullName>
    </submittedName>
</protein>
<evidence type="ECO:0000259" key="4">
    <source>
        <dbReference type="Pfam" id="PF10647"/>
    </source>
</evidence>
<dbReference type="Pfam" id="PF25976">
    <property type="entry name" value="LpqB_N"/>
    <property type="match status" value="1"/>
</dbReference>
<dbReference type="PROSITE" id="PS51257">
    <property type="entry name" value="PROKAR_LIPOPROTEIN"/>
    <property type="match status" value="1"/>
</dbReference>
<accession>A0AAJ6B415</accession>
<feature type="chain" id="PRO_5042618902" evidence="2">
    <location>
        <begin position="26"/>
        <end position="572"/>
    </location>
</feature>
<dbReference type="Proteomes" id="UP001213972">
    <property type="component" value="Chromosome"/>
</dbReference>
<dbReference type="SUPFAM" id="SSF82171">
    <property type="entry name" value="DPP6 N-terminal domain-like"/>
    <property type="match status" value="1"/>
</dbReference>
<dbReference type="Pfam" id="PF10646">
    <property type="entry name" value="Germane"/>
    <property type="match status" value="1"/>
</dbReference>
<gene>
    <name evidence="6" type="ORF">P0Y48_01000</name>
</gene>
<sequence>MSLRFRSTATVALAGLIALALTACAGLPVSGPVKLGRVVAEAGEDPEVSFNPEEPVAGMTPQQVVEGFIDAGTGPRNDWGTARMFLTPDSDWNPNAGVTVYTPGQRSATQNGGEASEDGENGDVVAGVAEVTVSVMQEASVDDVGAYTPGSGQAISLNYRLAQVDGEWRISEAPDGILLDRNRFGSVYRSYSLMYFDPTWTYLLPDQRWFTVEYAPVRIAEALVAGPVPWLADSVATAFTESAGLSGPFVPVRAQTAEVSLRPPARDLDQLTLDRMQTQFQQSLGTAGVRDVDMLVDGQPLDASPVAVRSTRIEARTLVMSGSSLGFLSGSEIDPLASFSQALQDVDPDAVEIDADRAIAAVRTAQGEVRRVLADSRWETVDTRPGLVAPSVNTTGHIFSVPADDPAALLAVGADGSTYDVADAWPGVSRVDAIRVSRDGTRLAALVRNGAVSSVVVSGIVRDESGAPVRLGEPTTLGELPGSGRDLTWLDGSTLAVLADSEGGRTVVQQPVGGPATSTRAPERAVSLAGGNEPGSVRVLDADGELYGQRGATWTPMASEISVLVVQKGMPG</sequence>
<keyword evidence="2" id="KW-0732">Signal</keyword>
<evidence type="ECO:0000259" key="3">
    <source>
        <dbReference type="Pfam" id="PF10646"/>
    </source>
</evidence>
<feature type="signal peptide" evidence="2">
    <location>
        <begin position="1"/>
        <end position="25"/>
    </location>
</feature>
<feature type="domain" description="GerMN" evidence="3">
    <location>
        <begin position="195"/>
        <end position="302"/>
    </location>
</feature>
<reference evidence="6" key="1">
    <citation type="submission" date="2023-03" db="EMBL/GenBank/DDBJ databases">
        <title>Andean soil-derived lignocellulolytic bacterial consortium as a source of novel taxa and putative plastic-active enzymes.</title>
        <authorList>
            <person name="Diaz-Garcia L."/>
            <person name="Chuvochina M."/>
            <person name="Feuerriegel G."/>
            <person name="Bunk B."/>
            <person name="Sproer C."/>
            <person name="Streit W.R."/>
            <person name="Rodriguez L.M."/>
            <person name="Overmann J."/>
            <person name="Jimenez D.J."/>
        </authorList>
    </citation>
    <scope>NUCLEOTIDE SEQUENCE</scope>
    <source>
        <strain evidence="6">MAG 4610</strain>
    </source>
</reference>
<dbReference type="EMBL" id="CP119321">
    <property type="protein sequence ID" value="WEK13822.1"/>
    <property type="molecule type" value="Genomic_DNA"/>
</dbReference>
<feature type="region of interest" description="Disordered" evidence="1">
    <location>
        <begin position="506"/>
        <end position="533"/>
    </location>
</feature>
<name>A0AAJ6B415_9MICO</name>
<organism evidence="6 7">
    <name type="scientific">Candidatus Microbacterium phytovorans</name>
    <dbReference type="NCBI Taxonomy" id="3121374"/>
    <lineage>
        <taxon>Bacteria</taxon>
        <taxon>Bacillati</taxon>
        <taxon>Actinomycetota</taxon>
        <taxon>Actinomycetes</taxon>
        <taxon>Micrococcales</taxon>
        <taxon>Microbacteriaceae</taxon>
        <taxon>Microbacterium</taxon>
    </lineage>
</organism>
<dbReference type="AlphaFoldDB" id="A0AAJ6B415"/>
<evidence type="ECO:0000256" key="2">
    <source>
        <dbReference type="SAM" id="SignalP"/>
    </source>
</evidence>
<dbReference type="InterPro" id="IPR059026">
    <property type="entry name" value="LpqB_N"/>
</dbReference>
<evidence type="ECO:0000313" key="7">
    <source>
        <dbReference type="Proteomes" id="UP001213972"/>
    </source>
</evidence>
<proteinExistence type="predicted"/>
<evidence type="ECO:0000256" key="1">
    <source>
        <dbReference type="SAM" id="MobiDB-lite"/>
    </source>
</evidence>
<feature type="domain" description="Lipoprotein LpqB C-terminal" evidence="4">
    <location>
        <begin position="329"/>
        <end position="558"/>
    </location>
</feature>
<dbReference type="InterPro" id="IPR018910">
    <property type="entry name" value="LpqB_C"/>
</dbReference>
<dbReference type="Pfam" id="PF10647">
    <property type="entry name" value="Gmad1"/>
    <property type="match status" value="1"/>
</dbReference>
<evidence type="ECO:0000313" key="6">
    <source>
        <dbReference type="EMBL" id="WEK13822.1"/>
    </source>
</evidence>
<feature type="domain" description="Lipoprotein LpqB N-terminal" evidence="5">
    <location>
        <begin position="54"/>
        <end position="184"/>
    </location>
</feature>